<feature type="binding site" evidence="14">
    <location>
        <position position="68"/>
    </location>
    <ligand>
        <name>L-threonine</name>
        <dbReference type="ChEBI" id="CHEBI:57926"/>
    </ligand>
</feature>
<dbReference type="GO" id="GO:0006450">
    <property type="term" value="P:regulation of translational fidelity"/>
    <property type="evidence" value="ECO:0007669"/>
    <property type="project" value="TreeGrafter"/>
</dbReference>
<evidence type="ECO:0000256" key="1">
    <source>
        <dbReference type="ARBA" id="ARBA00004496"/>
    </source>
</evidence>
<feature type="binding site" evidence="14">
    <location>
        <position position="255"/>
    </location>
    <ligand>
        <name>ATP</name>
        <dbReference type="ChEBI" id="CHEBI:30616"/>
    </ligand>
</feature>
<dbReference type="GO" id="GO:0000049">
    <property type="term" value="F:tRNA binding"/>
    <property type="evidence" value="ECO:0007669"/>
    <property type="project" value="TreeGrafter"/>
</dbReference>
<dbReference type="eggNOG" id="COG0009">
    <property type="taxonomic scope" value="Bacteria"/>
</dbReference>
<evidence type="ECO:0000256" key="8">
    <source>
        <dbReference type="ARBA" id="ARBA00022695"/>
    </source>
</evidence>
<comment type="catalytic activity">
    <reaction evidence="12 13">
        <text>L-threonine + hydrogencarbonate + ATP = L-threonylcarbamoyladenylate + diphosphate + H2O</text>
        <dbReference type="Rhea" id="RHEA:36407"/>
        <dbReference type="ChEBI" id="CHEBI:15377"/>
        <dbReference type="ChEBI" id="CHEBI:17544"/>
        <dbReference type="ChEBI" id="CHEBI:30616"/>
        <dbReference type="ChEBI" id="CHEBI:33019"/>
        <dbReference type="ChEBI" id="CHEBI:57926"/>
        <dbReference type="ChEBI" id="CHEBI:73682"/>
        <dbReference type="EC" id="2.7.7.87"/>
    </reaction>
</comment>
<dbReference type="PANTHER" id="PTHR17490:SF16">
    <property type="entry name" value="THREONYLCARBAMOYL-AMP SYNTHASE"/>
    <property type="match status" value="1"/>
</dbReference>
<dbReference type="EMBL" id="ABCS01000052">
    <property type="protein sequence ID" value="EDM77052.1"/>
    <property type="molecule type" value="Genomic_DNA"/>
</dbReference>
<dbReference type="Gene3D" id="3.40.50.11030">
    <property type="entry name" value="Threonylcarbamoyl-AMP synthase, C-terminal domain"/>
    <property type="match status" value="1"/>
</dbReference>
<accession>A6GAJ0</accession>
<feature type="binding site" evidence="14">
    <location>
        <position position="151"/>
    </location>
    <ligand>
        <name>L-threonine</name>
        <dbReference type="ChEBI" id="CHEBI:57926"/>
    </ligand>
</feature>
<dbReference type="AlphaFoldDB" id="A6GAJ0"/>
<feature type="binding site" evidence="14">
    <location>
        <position position="72"/>
    </location>
    <ligand>
        <name>ATP</name>
        <dbReference type="ChEBI" id="CHEBI:30616"/>
    </ligand>
</feature>
<protein>
    <recommendedName>
        <fullName evidence="4 13">Threonylcarbamoyl-AMP synthase</fullName>
        <shortName evidence="13">TC-AMP synthase</shortName>
        <ecNumber evidence="3 13">2.7.7.87</ecNumber>
    </recommendedName>
    <alternativeName>
        <fullName evidence="11 13">L-threonylcarbamoyladenylate synthase</fullName>
    </alternativeName>
</protein>
<keyword evidence="6 13" id="KW-0808">Transferase</keyword>
<dbReference type="PIRSF" id="PIRSF004930">
    <property type="entry name" value="Tln_factor_SUA5"/>
    <property type="match status" value="1"/>
</dbReference>
<evidence type="ECO:0000256" key="5">
    <source>
        <dbReference type="ARBA" id="ARBA00022490"/>
    </source>
</evidence>
<evidence type="ECO:0000259" key="15">
    <source>
        <dbReference type="PROSITE" id="PS51163"/>
    </source>
</evidence>
<dbReference type="GO" id="GO:0061710">
    <property type="term" value="F:L-threonylcarbamoyladenylate synthase"/>
    <property type="evidence" value="ECO:0007669"/>
    <property type="project" value="UniProtKB-EC"/>
</dbReference>
<evidence type="ECO:0000256" key="13">
    <source>
        <dbReference type="PIRNR" id="PIRNR004930"/>
    </source>
</evidence>
<dbReference type="NCBIfam" id="TIGR00057">
    <property type="entry name" value="L-threonylcarbamoyladenylate synthase"/>
    <property type="match status" value="1"/>
</dbReference>
<dbReference type="RefSeq" id="WP_006973732.1">
    <property type="nucleotide sequence ID" value="NZ_ABCS01000052.1"/>
</dbReference>
<dbReference type="Proteomes" id="UP000005801">
    <property type="component" value="Unassembled WGS sequence"/>
</dbReference>
<dbReference type="STRING" id="391625.PPSIR1_19454"/>
<dbReference type="InterPro" id="IPR050156">
    <property type="entry name" value="TC-AMP_synthase_SUA5"/>
</dbReference>
<keyword evidence="10 13" id="KW-0067">ATP-binding</keyword>
<dbReference type="FunFam" id="3.90.870.10:FF:000009">
    <property type="entry name" value="Threonylcarbamoyl-AMP synthase, putative"/>
    <property type="match status" value="1"/>
</dbReference>
<evidence type="ECO:0000313" key="16">
    <source>
        <dbReference type="EMBL" id="EDM77052.1"/>
    </source>
</evidence>
<evidence type="ECO:0000256" key="12">
    <source>
        <dbReference type="ARBA" id="ARBA00048366"/>
    </source>
</evidence>
<feature type="binding site" evidence="14">
    <location>
        <position position="77"/>
    </location>
    <ligand>
        <name>L-threonine</name>
        <dbReference type="ChEBI" id="CHEBI:57926"/>
    </ligand>
</feature>
<feature type="binding site" evidence="14">
    <location>
        <position position="208"/>
    </location>
    <ligand>
        <name>ATP</name>
        <dbReference type="ChEBI" id="CHEBI:30616"/>
    </ligand>
</feature>
<dbReference type="OrthoDB" id="9814580at2"/>
<dbReference type="InterPro" id="IPR038385">
    <property type="entry name" value="Sua5/YwlC_C"/>
</dbReference>
<evidence type="ECO:0000256" key="6">
    <source>
        <dbReference type="ARBA" id="ARBA00022679"/>
    </source>
</evidence>
<dbReference type="PANTHER" id="PTHR17490">
    <property type="entry name" value="SUA5"/>
    <property type="match status" value="1"/>
</dbReference>
<feature type="domain" description="YrdC-like" evidence="15">
    <location>
        <begin position="23"/>
        <end position="212"/>
    </location>
</feature>
<sequence length="356" mass="36953">MTPPRVVPVDPVDPAGPEQPASAEALRAAAEALRAGRLVAFPTETVYGLGANALDPRAVAGIYAAKGRPSTNPLIVHVRDSDHARTLVAAWPPLAQALAEAFWPGPLTLVLPKRGLVPDLVSAGLDTVGVRAPAHPVAQALLRAALLPLAAPSANRSQAISPTTAAHVARSLAHVDADALTILDGGTTRVGIESTVLDLSRGQPTVLRLGGVSTRALEAELARHPELGARLVHATNGSKDTEVARPSPGMDARHYAPAGQVLLAPLDTLRARLERDGDALPRPLGALTRGDVEALGAVDHHLRMPDDASDYASMLYAALHTLDELGCGSVLIEAVPDAPSWAAVADRLRRAATPRG</sequence>
<evidence type="ECO:0000256" key="14">
    <source>
        <dbReference type="PIRSR" id="PIRSR004930-1"/>
    </source>
</evidence>
<dbReference type="GO" id="GO:0005524">
    <property type="term" value="F:ATP binding"/>
    <property type="evidence" value="ECO:0007669"/>
    <property type="project" value="UniProtKB-UniRule"/>
</dbReference>
<dbReference type="PROSITE" id="PS51163">
    <property type="entry name" value="YRDC"/>
    <property type="match status" value="1"/>
</dbReference>
<comment type="caution">
    <text evidence="16">The sequence shown here is derived from an EMBL/GenBank/DDBJ whole genome shotgun (WGS) entry which is preliminary data.</text>
</comment>
<dbReference type="GO" id="GO:0005737">
    <property type="term" value="C:cytoplasm"/>
    <property type="evidence" value="ECO:0007669"/>
    <property type="project" value="UniProtKB-SubCell"/>
</dbReference>
<keyword evidence="9 13" id="KW-0547">Nucleotide-binding</keyword>
<dbReference type="GO" id="GO:0003725">
    <property type="term" value="F:double-stranded RNA binding"/>
    <property type="evidence" value="ECO:0007669"/>
    <property type="project" value="UniProtKB-UniRule"/>
</dbReference>
<dbReference type="GO" id="GO:0008033">
    <property type="term" value="P:tRNA processing"/>
    <property type="evidence" value="ECO:0007669"/>
    <property type="project" value="UniProtKB-KW"/>
</dbReference>
<comment type="subcellular location">
    <subcellularLocation>
        <location evidence="1 13">Cytoplasm</location>
    </subcellularLocation>
</comment>
<feature type="binding site" evidence="14">
    <location>
        <position position="127"/>
    </location>
    <ligand>
        <name>ATP</name>
        <dbReference type="ChEBI" id="CHEBI:30616"/>
    </ligand>
</feature>
<dbReference type="Pfam" id="PF03481">
    <property type="entry name" value="Sua5_C"/>
    <property type="match status" value="1"/>
</dbReference>
<dbReference type="InterPro" id="IPR010923">
    <property type="entry name" value="T(6)A37_SUA5"/>
</dbReference>
<evidence type="ECO:0000256" key="2">
    <source>
        <dbReference type="ARBA" id="ARBA00007663"/>
    </source>
</evidence>
<evidence type="ECO:0000256" key="9">
    <source>
        <dbReference type="ARBA" id="ARBA00022741"/>
    </source>
</evidence>
<dbReference type="SUPFAM" id="SSF55821">
    <property type="entry name" value="YrdC/RibB"/>
    <property type="match status" value="1"/>
</dbReference>
<dbReference type="EC" id="2.7.7.87" evidence="3 13"/>
<keyword evidence="7 13" id="KW-0819">tRNA processing</keyword>
<keyword evidence="8 13" id="KW-0548">Nucleotidyltransferase</keyword>
<keyword evidence="5 13" id="KW-0963">Cytoplasm</keyword>
<comment type="function">
    <text evidence="13">Required for the formation of a threonylcarbamoyl group on adenosine at position 37 (t(6)A37) in tRNAs that read codons beginning with adenine.</text>
</comment>
<keyword evidence="17" id="KW-1185">Reference proteome</keyword>
<dbReference type="InterPro" id="IPR017945">
    <property type="entry name" value="DHBP_synth_RibB-like_a/b_dom"/>
</dbReference>
<dbReference type="Gene3D" id="3.90.870.10">
    <property type="entry name" value="DHBP synthase"/>
    <property type="match status" value="1"/>
</dbReference>
<dbReference type="Pfam" id="PF01300">
    <property type="entry name" value="Sua5_yciO_yrdC"/>
    <property type="match status" value="1"/>
</dbReference>
<organism evidence="16 17">
    <name type="scientific">Plesiocystis pacifica SIR-1</name>
    <dbReference type="NCBI Taxonomy" id="391625"/>
    <lineage>
        <taxon>Bacteria</taxon>
        <taxon>Pseudomonadati</taxon>
        <taxon>Myxococcota</taxon>
        <taxon>Polyangia</taxon>
        <taxon>Nannocystales</taxon>
        <taxon>Nannocystaceae</taxon>
        <taxon>Plesiocystis</taxon>
    </lineage>
</organism>
<name>A6GAJ0_9BACT</name>
<evidence type="ECO:0000256" key="4">
    <source>
        <dbReference type="ARBA" id="ARBA00015492"/>
    </source>
</evidence>
<evidence type="ECO:0000256" key="11">
    <source>
        <dbReference type="ARBA" id="ARBA00029774"/>
    </source>
</evidence>
<proteinExistence type="inferred from homology"/>
<evidence type="ECO:0000256" key="3">
    <source>
        <dbReference type="ARBA" id="ARBA00012584"/>
    </source>
</evidence>
<evidence type="ECO:0000256" key="10">
    <source>
        <dbReference type="ARBA" id="ARBA00022840"/>
    </source>
</evidence>
<evidence type="ECO:0000313" key="17">
    <source>
        <dbReference type="Proteomes" id="UP000005801"/>
    </source>
</evidence>
<gene>
    <name evidence="16" type="ORF">PPSIR1_19454</name>
</gene>
<feature type="binding site" evidence="14">
    <location>
        <position position="45"/>
    </location>
    <ligand>
        <name>L-threonine</name>
        <dbReference type="ChEBI" id="CHEBI:57926"/>
    </ligand>
</feature>
<feature type="binding site" evidence="14">
    <location>
        <position position="153"/>
    </location>
    <ligand>
        <name>ATP</name>
        <dbReference type="ChEBI" id="CHEBI:30616"/>
    </ligand>
</feature>
<dbReference type="InterPro" id="IPR005145">
    <property type="entry name" value="Sua5_C"/>
</dbReference>
<dbReference type="InterPro" id="IPR006070">
    <property type="entry name" value="Sua5-like_dom"/>
</dbReference>
<evidence type="ECO:0000256" key="7">
    <source>
        <dbReference type="ARBA" id="ARBA00022694"/>
    </source>
</evidence>
<reference evidence="16 17" key="1">
    <citation type="submission" date="2007-06" db="EMBL/GenBank/DDBJ databases">
        <authorList>
            <person name="Shimkets L."/>
            <person name="Ferriera S."/>
            <person name="Johnson J."/>
            <person name="Kravitz S."/>
            <person name="Beeson K."/>
            <person name="Sutton G."/>
            <person name="Rogers Y.-H."/>
            <person name="Friedman R."/>
            <person name="Frazier M."/>
            <person name="Venter J.C."/>
        </authorList>
    </citation>
    <scope>NUCLEOTIDE SEQUENCE [LARGE SCALE GENOMIC DNA]</scope>
    <source>
        <strain evidence="16 17">SIR-1</strain>
    </source>
</reference>
<feature type="binding site" evidence="14">
    <location>
        <position position="194"/>
    </location>
    <ligand>
        <name>L-threonine</name>
        <dbReference type="ChEBI" id="CHEBI:57926"/>
    </ligand>
</feature>
<feature type="binding site" evidence="14">
    <location>
        <position position="161"/>
    </location>
    <ligand>
        <name>ATP</name>
        <dbReference type="ChEBI" id="CHEBI:30616"/>
    </ligand>
</feature>
<comment type="similarity">
    <text evidence="2 13">Belongs to the SUA5 family.</text>
</comment>
<feature type="binding site" evidence="14">
    <location>
        <position position="131"/>
    </location>
    <ligand>
        <name>L-threonine</name>
        <dbReference type="ChEBI" id="CHEBI:57926"/>
    </ligand>
</feature>